<gene>
    <name evidence="2" type="ORF">ANME2D_01133</name>
</gene>
<organism evidence="2 3">
    <name type="scientific">Candidatus Methanoperedens nitratireducens</name>
    <dbReference type="NCBI Taxonomy" id="1392998"/>
    <lineage>
        <taxon>Archaea</taxon>
        <taxon>Methanobacteriati</taxon>
        <taxon>Methanobacteriota</taxon>
        <taxon>Stenosarchaea group</taxon>
        <taxon>Methanomicrobia</taxon>
        <taxon>Methanosarcinales</taxon>
        <taxon>ANME-2 cluster</taxon>
        <taxon>Candidatus Methanoperedentaceae</taxon>
        <taxon>Candidatus Methanoperedens</taxon>
    </lineage>
</organism>
<keyword evidence="3" id="KW-1185">Reference proteome</keyword>
<dbReference type="RefSeq" id="WP_052368588.1">
    <property type="nucleotide sequence ID" value="NZ_JMIY01000002.1"/>
</dbReference>
<dbReference type="OrthoDB" id="56770at2157"/>
<dbReference type="AlphaFoldDB" id="A0A062V5T8"/>
<evidence type="ECO:0000256" key="1">
    <source>
        <dbReference type="SAM" id="MobiDB-lite"/>
    </source>
</evidence>
<sequence>MKKTMFTVLMVVVLVVYVPAVYAEMGNLVDATVISISVVNYDPDPAIAGDVVEVRLGVENIGGMTVNNLMIEIVPEYPFELVSGESAVQSIGIIQGYKGQSNENIKIVKYRLRVDRDAPAGSYELKVKYYESGGSAATQKSLSLDVKSKQSAEVIHIDKTALVPGKQSSLKFTINNVGNAPLRDLTFNWENGNNIILPVGSDNTRYIKYIDVGDSADLEYQVIADTNAQQGLYKLNLYLSYYDSITKEEKKISTIAGVYVGGGTDFDVAFSESTGSETSFSVANVGSNPAYSVSVIIPEQRSWRVSGSNSVIIGNLNKGDYTIASFRLQSSMGTTTSQNRTARSDASLQGSPVQRTMNSSSETVLMQIAYTDTMGERKIVEKEIKLGLQSMAAADGQMAMQVRRGTVQQESVFSNYKWYFFGIVVLVGGIIAHRKYRSRKLIDPDFKIKDIFRSNTK</sequence>
<evidence type="ECO:0000313" key="3">
    <source>
        <dbReference type="Proteomes" id="UP000027153"/>
    </source>
</evidence>
<reference evidence="2 3" key="1">
    <citation type="journal article" date="2013" name="Nature">
        <title>Anaerobic oxidation of methane coupled to nitrate reduction in a novel archaeal lineage.</title>
        <authorList>
            <person name="Haroon M.F."/>
            <person name="Hu S."/>
            <person name="Shi Y."/>
            <person name="Imelfort M."/>
            <person name="Keller J."/>
            <person name="Hugenholtz P."/>
            <person name="Yuan Z."/>
            <person name="Tyson G.W."/>
        </authorList>
    </citation>
    <scope>NUCLEOTIDE SEQUENCE [LARGE SCALE GENOMIC DNA]</scope>
    <source>
        <strain evidence="2 3">ANME-2d</strain>
    </source>
</reference>
<dbReference type="PATRIC" id="fig|1392998.3.peg.1300"/>
<dbReference type="PANTHER" id="PTHR35902">
    <property type="entry name" value="S-LAYER DOMAIN-LIKE PROTEIN-RELATED"/>
    <property type="match status" value="1"/>
</dbReference>
<dbReference type="PANTHER" id="PTHR35902:SF3">
    <property type="entry name" value="NPCBM-ASSOCIATED, NEW3 DOMAIN OF ALPHA-GALACTOSIDASE"/>
    <property type="match status" value="1"/>
</dbReference>
<feature type="region of interest" description="Disordered" evidence="1">
    <location>
        <begin position="334"/>
        <end position="354"/>
    </location>
</feature>
<proteinExistence type="predicted"/>
<name>A0A062V5T8_9EURY</name>
<evidence type="ECO:0000313" key="2">
    <source>
        <dbReference type="EMBL" id="KCZ72702.1"/>
    </source>
</evidence>
<accession>A0A062V5T8</accession>
<comment type="caution">
    <text evidence="2">The sequence shown here is derived from an EMBL/GenBank/DDBJ whole genome shotgun (WGS) entry which is preliminary data.</text>
</comment>
<dbReference type="EMBL" id="JMIY01000002">
    <property type="protein sequence ID" value="KCZ72702.1"/>
    <property type="molecule type" value="Genomic_DNA"/>
</dbReference>
<dbReference type="Proteomes" id="UP000027153">
    <property type="component" value="Unassembled WGS sequence"/>
</dbReference>
<evidence type="ECO:0008006" key="4">
    <source>
        <dbReference type="Google" id="ProtNLM"/>
    </source>
</evidence>
<protein>
    <recommendedName>
        <fullName evidence="4">NPCBM-associated, NEW3 domain of alpha-galactosidase</fullName>
    </recommendedName>
</protein>